<comment type="caution">
    <text evidence="5">The sequence shown here is derived from an EMBL/GenBank/DDBJ whole genome shotgun (WGS) entry which is preliminary data.</text>
</comment>
<dbReference type="Pfam" id="PF00954">
    <property type="entry name" value="S_locus_glycop"/>
    <property type="match status" value="1"/>
</dbReference>
<dbReference type="EMBL" id="JAVXUO010001715">
    <property type="protein sequence ID" value="KAK2979762.1"/>
    <property type="molecule type" value="Genomic_DNA"/>
</dbReference>
<dbReference type="FunFam" id="2.90.10.30:FF:000003">
    <property type="entry name" value="Os04g0303100 protein"/>
    <property type="match status" value="1"/>
</dbReference>
<dbReference type="SMART" id="SM00108">
    <property type="entry name" value="B_lectin"/>
    <property type="match status" value="1"/>
</dbReference>
<dbReference type="InterPro" id="IPR000858">
    <property type="entry name" value="S_locus_glycoprot_dom"/>
</dbReference>
<name>A0AA88R0F1_9ASTE</name>
<dbReference type="Gene3D" id="2.90.10.30">
    <property type="match status" value="1"/>
</dbReference>
<dbReference type="Pfam" id="PF00314">
    <property type="entry name" value="Thaumatin"/>
    <property type="match status" value="1"/>
</dbReference>
<dbReference type="InterPro" id="IPR037176">
    <property type="entry name" value="Osmotin/thaumatin-like_sf"/>
</dbReference>
<keyword evidence="3" id="KW-0325">Glycoprotein</keyword>
<protein>
    <recommendedName>
        <fullName evidence="4">Bulb-type lectin domain-containing protein</fullName>
    </recommendedName>
</protein>
<evidence type="ECO:0000256" key="2">
    <source>
        <dbReference type="ARBA" id="ARBA00023157"/>
    </source>
</evidence>
<keyword evidence="1" id="KW-0732">Signal</keyword>
<sequence>MLGCYGIDVPVFLRAAVKSGKWWKLDLIASKGATFTLENKCQYTVWPGILNDGTGQISTTGFELQKGEARTITAPPSWTGQFWDRTLCAVKSTTRNFTCVTGYCGSDKVECSGGGPAPPTTILEFSLDGFNGTDFFDVNVIQGYNLPMQEVWQGDRGAQCSSASCVMDLNGFCPAELQVSDGGGEVVACKGPCLALRQDSYGDYPSANLSTSWGSDDELFRFEDGSILKPVLLNNSNTFLINNNSMSFPALGCGFYGNASGYGENSISFVIFAIMATVGSTFTHGNPPKIIWSANRFNPVERNATLQFTSDGDLVLRDVDGMVSWSTNTSGKSVIGMSINLAGNLMLYDSNSSIIWQSFDHPTETWLPGQKLSSGQRLIASASTTNWTAGPFYLSLSNSDLYAFIEATPPQIYSQVFHGGNRSSPFRNGRFDLIQNESNSSVVVYVSETNNFQYLRLDSDGHLRVYQWVEGVEAIMDDIFTGRLGDCAYPLSCGNYGICSNEQCTCPVGNALPSW</sequence>
<dbReference type="PANTHER" id="PTHR31048">
    <property type="entry name" value="OS03G0233200 PROTEIN"/>
    <property type="match status" value="1"/>
</dbReference>
<feature type="domain" description="Bulb-type lectin" evidence="4">
    <location>
        <begin position="224"/>
        <end position="360"/>
    </location>
</feature>
<evidence type="ECO:0000313" key="6">
    <source>
        <dbReference type="Proteomes" id="UP001187471"/>
    </source>
</evidence>
<dbReference type="InterPro" id="IPR001938">
    <property type="entry name" value="Thaumatin"/>
</dbReference>
<evidence type="ECO:0000256" key="3">
    <source>
        <dbReference type="ARBA" id="ARBA00023180"/>
    </source>
</evidence>
<dbReference type="GO" id="GO:0048544">
    <property type="term" value="P:recognition of pollen"/>
    <property type="evidence" value="ECO:0007669"/>
    <property type="project" value="InterPro"/>
</dbReference>
<dbReference type="Pfam" id="PF01453">
    <property type="entry name" value="B_lectin"/>
    <property type="match status" value="1"/>
</dbReference>
<keyword evidence="2" id="KW-1015">Disulfide bond</keyword>
<evidence type="ECO:0000256" key="1">
    <source>
        <dbReference type="ARBA" id="ARBA00022729"/>
    </source>
</evidence>
<accession>A0AA88R0F1</accession>
<dbReference type="AlphaFoldDB" id="A0AA88R0F1"/>
<dbReference type="CDD" id="cd00028">
    <property type="entry name" value="B_lectin"/>
    <property type="match status" value="1"/>
</dbReference>
<dbReference type="Gene3D" id="2.60.110.10">
    <property type="entry name" value="Thaumatin"/>
    <property type="match status" value="1"/>
</dbReference>
<dbReference type="SUPFAM" id="SSF49870">
    <property type="entry name" value="Osmotin, thaumatin-like protein"/>
    <property type="match status" value="1"/>
</dbReference>
<organism evidence="5 6">
    <name type="scientific">Escallonia rubra</name>
    <dbReference type="NCBI Taxonomy" id="112253"/>
    <lineage>
        <taxon>Eukaryota</taxon>
        <taxon>Viridiplantae</taxon>
        <taxon>Streptophyta</taxon>
        <taxon>Embryophyta</taxon>
        <taxon>Tracheophyta</taxon>
        <taxon>Spermatophyta</taxon>
        <taxon>Magnoliopsida</taxon>
        <taxon>eudicotyledons</taxon>
        <taxon>Gunneridae</taxon>
        <taxon>Pentapetalae</taxon>
        <taxon>asterids</taxon>
        <taxon>campanulids</taxon>
        <taxon>Escalloniales</taxon>
        <taxon>Escalloniaceae</taxon>
        <taxon>Escallonia</taxon>
    </lineage>
</organism>
<dbReference type="InterPro" id="IPR036426">
    <property type="entry name" value="Bulb-type_lectin_dom_sf"/>
</dbReference>
<proteinExistence type="predicted"/>
<dbReference type="PROSITE" id="PS50927">
    <property type="entry name" value="BULB_LECTIN"/>
    <property type="match status" value="1"/>
</dbReference>
<dbReference type="PRINTS" id="PR00347">
    <property type="entry name" value="THAUMATIN"/>
</dbReference>
<reference evidence="5" key="1">
    <citation type="submission" date="2022-12" db="EMBL/GenBank/DDBJ databases">
        <title>Draft genome assemblies for two species of Escallonia (Escalloniales).</title>
        <authorList>
            <person name="Chanderbali A."/>
            <person name="Dervinis C."/>
            <person name="Anghel I."/>
            <person name="Soltis D."/>
            <person name="Soltis P."/>
            <person name="Zapata F."/>
        </authorList>
    </citation>
    <scope>NUCLEOTIDE SEQUENCE</scope>
    <source>
        <strain evidence="5">UCBG92.1500</strain>
        <tissue evidence="5">Leaf</tissue>
    </source>
</reference>
<dbReference type="SUPFAM" id="SSF51110">
    <property type="entry name" value="alpha-D-mannose-specific plant lectins"/>
    <property type="match status" value="1"/>
</dbReference>
<dbReference type="Proteomes" id="UP001187471">
    <property type="component" value="Unassembled WGS sequence"/>
</dbReference>
<dbReference type="PROSITE" id="PS51367">
    <property type="entry name" value="THAUMATIN_2"/>
    <property type="match status" value="1"/>
</dbReference>
<dbReference type="InterPro" id="IPR001480">
    <property type="entry name" value="Bulb-type_lectin_dom"/>
</dbReference>
<dbReference type="SMART" id="SM00205">
    <property type="entry name" value="THN"/>
    <property type="match status" value="1"/>
</dbReference>
<gene>
    <name evidence="5" type="ORF">RJ640_013402</name>
</gene>
<keyword evidence="6" id="KW-1185">Reference proteome</keyword>
<evidence type="ECO:0000259" key="4">
    <source>
        <dbReference type="PROSITE" id="PS50927"/>
    </source>
</evidence>
<evidence type="ECO:0000313" key="5">
    <source>
        <dbReference type="EMBL" id="KAK2979762.1"/>
    </source>
</evidence>